<feature type="domain" description="AsmA" evidence="3">
    <location>
        <begin position="13"/>
        <end position="177"/>
    </location>
</feature>
<sequence length="1044" mass="116649">MTLQKAGKRLLRVLRYLGIGVVSLLLLLFLLPYLFPRTISDGIKTWTNNNINGKMNFSKVRLSFYDHFPSLTLTLHDFSLKGAPPYPNDTLAAAEEIAFGVNLRSVLFEHTVLVDEIYLDDARLNVQVDTNGNANYNILKTKEQKQQEQVNDSASASLKIRMIAIRRCHLTYHDRSIPMYLNADGFNYEGRGDLSNAVFDLASQLNIDALDFSFDGEEYLRDKKINAELLTQVNTNSLVLLFRKNDLRINKLKLAFTGDFSFLSNGYSMNFKAGADKISLYALVTALPPAYLKWLEQTDVKGEADLAFSLKGDYIASLNKKPDMHFDMNIRDGYVAYQKQSPASSLYFALHTRMPSLNTDSLGIDIDTFSFRMDQGYFDAQVHTLGLDSPLVKARVRMDMDLAKLQQATGFKTADLRGHFRLETDVNGPFRYHTDVKGNSVIDQVPVFTCNAAMSSGYFKMAQLPQGIRDISFNILASCKDGNYRHTNLRIDGLKATALNNFVQGHISVANLENYLMDAEIRSRVNLAQIREFLPMDSLTLSGQMALELTAKGPYAPEHKQFPKIGMKLDLQQGSVQTKYYPHPVSNIQLALQVSNTGGTAKEMQIAVAPLSFDFEGKPFVLQAQLADLSDLHYDITAKGELDIGKIYSVFVQDGLNVSGFAQMDLHFAGTQSDAMKKRFGKLNNSGTLLLRDIEIRELKYLPKPFVLREGRFRFRNDQCWFERFRAQYGSSDITLNGHLEHIINYALSDNASLKGSFDLKSHYLLVDEFMSSTAAADTAAADTSGVIVIPRNISMVFNAQAKTIAYDGLILQQFAGQMMIDSGQLRLNNTGFMMVGTSIALNASYRNTGTQKAWFDFSILAKEFDVHRAYKEVKLFHQMAPSAASAQGIISLDYKLRGRLDKNMSPVYPSLEGGGVLSVRNVKFKGFKLLNNASRESGKEGLKDPDVKNVDLKTTVAKNIITLEKVKIKMAGFRFRIEGQSDFDHHLKFKARLGLPPLGIIGIPMTITGTSDNPKVKVGKEESDPLEEKEDTEGPLPPPPAEP</sequence>
<keyword evidence="2" id="KW-0472">Membrane</keyword>
<dbReference type="RefSeq" id="WP_344824334.1">
    <property type="nucleotide sequence ID" value="NZ_BAABEZ010000022.1"/>
</dbReference>
<dbReference type="Proteomes" id="UP001501410">
    <property type="component" value="Unassembled WGS sequence"/>
</dbReference>
<dbReference type="PANTHER" id="PTHR30441">
    <property type="entry name" value="DUF748 DOMAIN-CONTAINING PROTEIN"/>
    <property type="match status" value="1"/>
</dbReference>
<reference evidence="5" key="1">
    <citation type="journal article" date="2019" name="Int. J. Syst. Evol. Microbiol.">
        <title>The Global Catalogue of Microorganisms (GCM) 10K type strain sequencing project: providing services to taxonomists for standard genome sequencing and annotation.</title>
        <authorList>
            <consortium name="The Broad Institute Genomics Platform"/>
            <consortium name="The Broad Institute Genome Sequencing Center for Infectious Disease"/>
            <person name="Wu L."/>
            <person name="Ma J."/>
        </authorList>
    </citation>
    <scope>NUCLEOTIDE SEQUENCE [LARGE SCALE GENOMIC DNA]</scope>
    <source>
        <strain evidence="5">JCM 31921</strain>
    </source>
</reference>
<evidence type="ECO:0000259" key="3">
    <source>
        <dbReference type="Pfam" id="PF05170"/>
    </source>
</evidence>
<feature type="compositionally biased region" description="Basic and acidic residues" evidence="1">
    <location>
        <begin position="1015"/>
        <end position="1024"/>
    </location>
</feature>
<name>A0ABP8MNK7_9BACT</name>
<comment type="caution">
    <text evidence="4">The sequence shown here is derived from an EMBL/GenBank/DDBJ whole genome shotgun (WGS) entry which is preliminary data.</text>
</comment>
<evidence type="ECO:0000256" key="1">
    <source>
        <dbReference type="SAM" id="MobiDB-lite"/>
    </source>
</evidence>
<dbReference type="EMBL" id="BAABEZ010000022">
    <property type="protein sequence ID" value="GAA4453281.1"/>
    <property type="molecule type" value="Genomic_DNA"/>
</dbReference>
<feature type="transmembrane region" description="Helical" evidence="2">
    <location>
        <begin position="13"/>
        <end position="35"/>
    </location>
</feature>
<dbReference type="PANTHER" id="PTHR30441:SF8">
    <property type="entry name" value="DUF748 DOMAIN-CONTAINING PROTEIN"/>
    <property type="match status" value="1"/>
</dbReference>
<keyword evidence="5" id="KW-1185">Reference proteome</keyword>
<feature type="compositionally biased region" description="Acidic residues" evidence="1">
    <location>
        <begin position="1025"/>
        <end position="1034"/>
    </location>
</feature>
<evidence type="ECO:0000256" key="2">
    <source>
        <dbReference type="SAM" id="Phobius"/>
    </source>
</evidence>
<evidence type="ECO:0000313" key="4">
    <source>
        <dbReference type="EMBL" id="GAA4453281.1"/>
    </source>
</evidence>
<feature type="region of interest" description="Disordered" evidence="1">
    <location>
        <begin position="1011"/>
        <end position="1044"/>
    </location>
</feature>
<proteinExistence type="predicted"/>
<accession>A0ABP8MNK7</accession>
<protein>
    <submittedName>
        <fullName evidence="4">AsmA-like C-terminal region-containing protein</fullName>
    </submittedName>
</protein>
<keyword evidence="2" id="KW-0812">Transmembrane</keyword>
<evidence type="ECO:0000313" key="5">
    <source>
        <dbReference type="Proteomes" id="UP001501410"/>
    </source>
</evidence>
<gene>
    <name evidence="4" type="ORF">GCM10023092_13300</name>
</gene>
<dbReference type="Pfam" id="PF05170">
    <property type="entry name" value="AsmA"/>
    <property type="match status" value="1"/>
</dbReference>
<dbReference type="InterPro" id="IPR007844">
    <property type="entry name" value="AsmA"/>
</dbReference>
<organism evidence="4 5">
    <name type="scientific">Rurimicrobium arvi</name>
    <dbReference type="NCBI Taxonomy" id="2049916"/>
    <lineage>
        <taxon>Bacteria</taxon>
        <taxon>Pseudomonadati</taxon>
        <taxon>Bacteroidota</taxon>
        <taxon>Chitinophagia</taxon>
        <taxon>Chitinophagales</taxon>
        <taxon>Chitinophagaceae</taxon>
        <taxon>Rurimicrobium</taxon>
    </lineage>
</organism>
<keyword evidence="2" id="KW-1133">Transmembrane helix</keyword>
<dbReference type="InterPro" id="IPR052894">
    <property type="entry name" value="AsmA-related"/>
</dbReference>